<feature type="transmembrane region" description="Helical" evidence="7">
    <location>
        <begin position="61"/>
        <end position="79"/>
    </location>
</feature>
<evidence type="ECO:0000256" key="3">
    <source>
        <dbReference type="ARBA" id="ARBA00022475"/>
    </source>
</evidence>
<keyword evidence="3" id="KW-1003">Cell membrane</keyword>
<dbReference type="EMBL" id="JADZGI010000001">
    <property type="protein sequence ID" value="MBH0113875.1"/>
    <property type="molecule type" value="Genomic_DNA"/>
</dbReference>
<keyword evidence="9" id="KW-1185">Reference proteome</keyword>
<evidence type="ECO:0000256" key="6">
    <source>
        <dbReference type="ARBA" id="ARBA00023136"/>
    </source>
</evidence>
<keyword evidence="6 7" id="KW-0472">Membrane</keyword>
<keyword evidence="5 7" id="KW-1133">Transmembrane helix</keyword>
<comment type="subcellular location">
    <subcellularLocation>
        <location evidence="1">Cell membrane</location>
        <topology evidence="1">Multi-pass membrane protein</topology>
    </subcellularLocation>
</comment>
<feature type="transmembrane region" description="Helical" evidence="7">
    <location>
        <begin position="471"/>
        <end position="489"/>
    </location>
</feature>
<evidence type="ECO:0000256" key="1">
    <source>
        <dbReference type="ARBA" id="ARBA00004651"/>
    </source>
</evidence>
<feature type="transmembrane region" description="Helical" evidence="7">
    <location>
        <begin position="445"/>
        <end position="464"/>
    </location>
</feature>
<evidence type="ECO:0000256" key="5">
    <source>
        <dbReference type="ARBA" id="ARBA00022989"/>
    </source>
</evidence>
<dbReference type="Pfam" id="PF04632">
    <property type="entry name" value="FUSC"/>
    <property type="match status" value="1"/>
</dbReference>
<comment type="caution">
    <text evidence="8">The sequence shown here is derived from an EMBL/GenBank/DDBJ whole genome shotgun (WGS) entry which is preliminary data.</text>
</comment>
<evidence type="ECO:0000313" key="8">
    <source>
        <dbReference type="EMBL" id="MBH0113875.1"/>
    </source>
</evidence>
<dbReference type="GO" id="GO:0022857">
    <property type="term" value="F:transmembrane transporter activity"/>
    <property type="evidence" value="ECO:0007669"/>
    <property type="project" value="InterPro"/>
</dbReference>
<feature type="transmembrane region" description="Helical" evidence="7">
    <location>
        <begin position="509"/>
        <end position="526"/>
    </location>
</feature>
<feature type="transmembrane region" description="Helical" evidence="7">
    <location>
        <begin position="85"/>
        <end position="102"/>
    </location>
</feature>
<dbReference type="PANTHER" id="PTHR30509">
    <property type="entry name" value="P-HYDROXYBENZOIC ACID EFFLUX PUMP SUBUNIT-RELATED"/>
    <property type="match status" value="1"/>
</dbReference>
<dbReference type="PANTHER" id="PTHR30509:SF9">
    <property type="entry name" value="MULTIDRUG RESISTANCE PROTEIN MDTO"/>
    <property type="match status" value="1"/>
</dbReference>
<feature type="transmembrane region" description="Helical" evidence="7">
    <location>
        <begin position="109"/>
        <end position="126"/>
    </location>
</feature>
<feature type="transmembrane region" description="Helical" evidence="7">
    <location>
        <begin position="393"/>
        <end position="410"/>
    </location>
</feature>
<dbReference type="GO" id="GO:0005886">
    <property type="term" value="C:plasma membrane"/>
    <property type="evidence" value="ECO:0007669"/>
    <property type="project" value="UniProtKB-SubCell"/>
</dbReference>
<keyword evidence="2" id="KW-0813">Transport</keyword>
<name>A0A931MLZ1_9SPHN</name>
<evidence type="ECO:0000256" key="7">
    <source>
        <dbReference type="SAM" id="Phobius"/>
    </source>
</evidence>
<protein>
    <submittedName>
        <fullName evidence="8">FUSC family protein</fullName>
    </submittedName>
</protein>
<organism evidence="8 9">
    <name type="scientific">Novosphingobium aureum</name>
    <dbReference type="NCBI Taxonomy" id="2792964"/>
    <lineage>
        <taxon>Bacteria</taxon>
        <taxon>Pseudomonadati</taxon>
        <taxon>Pseudomonadota</taxon>
        <taxon>Alphaproteobacteria</taxon>
        <taxon>Sphingomonadales</taxon>
        <taxon>Sphingomonadaceae</taxon>
        <taxon>Novosphingobium</taxon>
    </lineage>
</organism>
<keyword evidence="4 7" id="KW-0812">Transmembrane</keyword>
<sequence length="695" mass="75297">MTDRWGISTAVFSLKCYIAAMLATFIAFSIGLERPYWAFLTAYIVSGPFAGAVVSRALFRLIGSFVGACFSILVVPPLAHSPVMLVTAMTCWLGICVFLSLLDRKPTSYMFVLSGYTAGLIVWPIVDAPQHIFDVATLRAQEIAIGIICSALIHGVVLPASVSRALAGRIGAILKDAEAWSRDTLDLEPDPNIDIERRRLALDITELHQQSVHLPFETTQTAPRVKVVRALEGNLAELMPLGAAVADRIATLRENGAISEPTETLIADIRAWIDALSDDLVSIEKSGEALIRRCEALEPAIRGDSDWLELIEMSLIARLGNLVSAHLNCRVLKAQYVAPSTRPVSPRVPDLLAAVGERRLNRDYTGAARAAAGAMLTVVVGSLIWHYSGWSDGGTFLMLASVFPALFGAMDNSIPPVVGFFKGTVLSVLIAGTYGFAILPMLDGFPEMAVALAPALLVLGALMANPRTMGFALPTMLGLGSPFIISEQYGADLGPGVPATFATFLNSQIATFCAIFFAAGMIRIIQTAGVKHAIRRNLTAGWNNLAERSNRWSKPDVQGWISRMLDRQAQLGPRLKAAGRSQGEPLYDILRDLRAGVAIGELRNLRSDLDRERQEPVTQVLVGMGRYYRSLRPDQPLPEAPDLLGRIDEALDRFRGDPQENVRRRAALPLITLRRTLFADAPPFAGISSPSGGKP</sequence>
<feature type="transmembrane region" description="Helical" evidence="7">
    <location>
        <begin position="138"/>
        <end position="160"/>
    </location>
</feature>
<feature type="transmembrane region" description="Helical" evidence="7">
    <location>
        <begin position="367"/>
        <end position="387"/>
    </location>
</feature>
<feature type="transmembrane region" description="Helical" evidence="7">
    <location>
        <begin position="417"/>
        <end position="439"/>
    </location>
</feature>
<evidence type="ECO:0000256" key="4">
    <source>
        <dbReference type="ARBA" id="ARBA00022692"/>
    </source>
</evidence>
<gene>
    <name evidence="8" type="ORF">I5E68_13060</name>
</gene>
<accession>A0A931MLZ1</accession>
<evidence type="ECO:0000313" key="9">
    <source>
        <dbReference type="Proteomes" id="UP000617634"/>
    </source>
</evidence>
<dbReference type="AlphaFoldDB" id="A0A931MLZ1"/>
<feature type="transmembrane region" description="Helical" evidence="7">
    <location>
        <begin position="36"/>
        <end position="54"/>
    </location>
</feature>
<dbReference type="RefSeq" id="WP_197164294.1">
    <property type="nucleotide sequence ID" value="NZ_JADZGI010000001.1"/>
</dbReference>
<feature type="transmembrane region" description="Helical" evidence="7">
    <location>
        <begin position="12"/>
        <end position="30"/>
    </location>
</feature>
<proteinExistence type="predicted"/>
<dbReference type="InterPro" id="IPR006726">
    <property type="entry name" value="PHBA_efflux_AaeB/fusaric-R"/>
</dbReference>
<dbReference type="Proteomes" id="UP000617634">
    <property type="component" value="Unassembled WGS sequence"/>
</dbReference>
<reference evidence="8" key="1">
    <citation type="submission" date="2020-11" db="EMBL/GenBank/DDBJ databases">
        <title>Novosphingobium aureum sp. nov., a marine bacterium isolated from sediment of a salt flat.</title>
        <authorList>
            <person name="Yoo Y."/>
            <person name="Kim J.-J."/>
        </authorList>
    </citation>
    <scope>NUCLEOTIDE SEQUENCE</scope>
    <source>
        <strain evidence="8">YJ-S2-02</strain>
    </source>
</reference>
<evidence type="ECO:0000256" key="2">
    <source>
        <dbReference type="ARBA" id="ARBA00022448"/>
    </source>
</evidence>